<proteinExistence type="predicted"/>
<dbReference type="Pfam" id="PF11817">
    <property type="entry name" value="Foie-gras_1"/>
    <property type="match status" value="1"/>
</dbReference>
<feature type="domain" description="Trafficking protein particle complex subunit 11" evidence="3">
    <location>
        <begin position="342"/>
        <end position="620"/>
    </location>
</feature>
<keyword evidence="5" id="KW-1185">Reference proteome</keyword>
<evidence type="ECO:0000313" key="4">
    <source>
        <dbReference type="EMBL" id="EMF17934.1"/>
    </source>
</evidence>
<dbReference type="GeneID" id="27899501"/>
<sequence length="1225" mass="136566">MEAYPPDYVQHNLPLVLVSGFGELDNDGSPPGRQEYGARISTQSPECLSDQAKRLLQGLRALDGTGCAWNSTALPGSTGSVRYQIKTVGRSYTLPARKAAPLPKVPGSESPPVARNAELHSPLSPLSPGSPVFPDGVFTPLWLHKHQHQVPCLFVAVFQIRANEASQDERLRGDINAIKHALTRSMFKTRLAVILISDRSILDAPDLEDRIAVIRRAAGLDSKTGLFFMPPMSAEAEITIFVQDMMRLLQPSCIEYYRDLTKRARRKKARGGPPPLSGTPVGGASQATTQSGWNVRYEVKQGVFAEFRQEMDVAERHFSAALEELFTTEGGVFETTSNWSPRWDEVRLLSDATALRILRCQLWNGQTTRAVQSWVNYKSRVRDLLDRRGKGSATYCWNAWESQWANIMSQLVQLADITPLRKSHDTGSDQPGVQVYAQPEKGAAIGERLPAWYSLHHSGYWLRLFAKGIRARWEKALAIPEEDRVPPGQSPASSVANRWQTYDSYLVPDPHQEAPLSGEGAYDHVTELGRACIRAAEEFEARQQARMSEQIKLELAEDLIDAGSRSDALQLLTVLWEESTWRADDWHIPFRRLLLMLLGCARHDQSPQLSSTIPAVVWELLAIAHIDAPDTTLDLTNCLHDRQGEEPISLTFTDKTRLCPFTTHFAFGTLSSYVGEAQECQLTLKLNAPPTTKPLQISSVAVKLGNKQVIIRHDGAESDVAIATPLQSLQSMRELDDGSLESSADLRFRPQTAKTLEFAVMLREARVCDVDDVVIHVETSKFALRHRLSQESILPTNRWRIAKDGVMDTFLLPHMDSRFMAIHPKPPKVQIALQDPRIQYFTDEHIRLSIKLYNGEAEAVTGAITPRIESTDDDQALDLKWAGDEPPFDITKTVSNLAASAIVMVELFVYAPPEATTVTLALDMQYTLASDPGTTLTKTTSIDLKIVPAFEAKFTFAPRLHLDPWPSYFSAPSTTEDVLDGVKQLWHLGAQLSSRTDQEILVRKVELAVHEVQGGALCTIGNAIQEKEEEETLSLGPGEKKVSDFQLTTQKFSLDDRRPTHLDLSLIVTWSTTTGSAAEEAAETIIAAPRLTIPTTEPRVLCTISQREKTKNEEYHILQYHLENPSTHFLTFAVTMEASNEFGFSGHKYRTMSLAPLSRHHVEYRLLLHEEVEEGRWIKPNLQVVDSYYNKNLRVNPGGQGVQLGKEGEIMVWAGGVPSGEEGRT</sequence>
<dbReference type="HOGENOM" id="CLU_003572_1_0_1"/>
<dbReference type="Proteomes" id="UP000016931">
    <property type="component" value="Unassembled WGS sequence"/>
</dbReference>
<dbReference type="eggNOG" id="ENOG502QV3F">
    <property type="taxonomic scope" value="Eukaryota"/>
</dbReference>
<feature type="domain" description="Gryzun putative trafficking through Golgi" evidence="2">
    <location>
        <begin position="653"/>
        <end position="1214"/>
    </location>
</feature>
<reference evidence="4 5" key="1">
    <citation type="journal article" date="2012" name="PLoS Pathog.">
        <title>Diverse lifestyles and strategies of plant pathogenesis encoded in the genomes of eighteen Dothideomycetes fungi.</title>
        <authorList>
            <person name="Ohm R.A."/>
            <person name="Feau N."/>
            <person name="Henrissat B."/>
            <person name="Schoch C.L."/>
            <person name="Horwitz B.A."/>
            <person name="Barry K.W."/>
            <person name="Condon B.J."/>
            <person name="Copeland A.C."/>
            <person name="Dhillon B."/>
            <person name="Glaser F."/>
            <person name="Hesse C.N."/>
            <person name="Kosti I."/>
            <person name="LaButti K."/>
            <person name="Lindquist E.A."/>
            <person name="Lucas S."/>
            <person name="Salamov A.A."/>
            <person name="Bradshaw R.E."/>
            <person name="Ciuffetti L."/>
            <person name="Hamelin R.C."/>
            <person name="Kema G.H.J."/>
            <person name="Lawrence C."/>
            <person name="Scott J.A."/>
            <person name="Spatafora J.W."/>
            <person name="Turgeon B.G."/>
            <person name="de Wit P.J.G.M."/>
            <person name="Zhong S."/>
            <person name="Goodwin S.B."/>
            <person name="Grigoriev I.V."/>
        </authorList>
    </citation>
    <scope>NUCLEOTIDE SEQUENCE [LARGE SCALE GENOMIC DNA]</scope>
    <source>
        <strain evidence="4 5">SO2202</strain>
    </source>
</reference>
<evidence type="ECO:0000313" key="5">
    <source>
        <dbReference type="Proteomes" id="UP000016931"/>
    </source>
</evidence>
<dbReference type="RefSeq" id="XP_016766055.1">
    <property type="nucleotide sequence ID" value="XM_016902364.1"/>
</dbReference>
<dbReference type="AlphaFoldDB" id="N1QP06"/>
<organism evidence="4 5">
    <name type="scientific">Sphaerulina musiva (strain SO2202)</name>
    <name type="common">Poplar stem canker fungus</name>
    <name type="synonym">Septoria musiva</name>
    <dbReference type="NCBI Taxonomy" id="692275"/>
    <lineage>
        <taxon>Eukaryota</taxon>
        <taxon>Fungi</taxon>
        <taxon>Dikarya</taxon>
        <taxon>Ascomycota</taxon>
        <taxon>Pezizomycotina</taxon>
        <taxon>Dothideomycetes</taxon>
        <taxon>Dothideomycetidae</taxon>
        <taxon>Mycosphaerellales</taxon>
        <taxon>Mycosphaerellaceae</taxon>
        <taxon>Sphaerulina</taxon>
    </lineage>
</organism>
<dbReference type="InterPro" id="IPR012880">
    <property type="entry name" value="Gryzun"/>
</dbReference>
<gene>
    <name evidence="4" type="ORF">SEPMUDRAFT_130586</name>
</gene>
<protein>
    <recommendedName>
        <fullName evidence="6">Trafficking protein particle complex subunit 11 domain-containing protein</fullName>
    </recommendedName>
</protein>
<feature type="region of interest" description="Disordered" evidence="1">
    <location>
        <begin position="265"/>
        <end position="287"/>
    </location>
</feature>
<dbReference type="STRING" id="692275.N1QP06"/>
<dbReference type="InterPro" id="IPR021773">
    <property type="entry name" value="TPC11"/>
</dbReference>
<dbReference type="OrthoDB" id="6278596at2759"/>
<evidence type="ECO:0000259" key="2">
    <source>
        <dbReference type="Pfam" id="PF07919"/>
    </source>
</evidence>
<name>N1QP06_SPHMS</name>
<dbReference type="OMA" id="SIYACFY"/>
<evidence type="ECO:0000256" key="1">
    <source>
        <dbReference type="SAM" id="MobiDB-lite"/>
    </source>
</evidence>
<dbReference type="PANTHER" id="PTHR14374">
    <property type="entry name" value="FOIE GRAS"/>
    <property type="match status" value="1"/>
</dbReference>
<dbReference type="EMBL" id="KB456260">
    <property type="protein sequence ID" value="EMF17934.1"/>
    <property type="molecule type" value="Genomic_DNA"/>
</dbReference>
<evidence type="ECO:0008006" key="6">
    <source>
        <dbReference type="Google" id="ProtNLM"/>
    </source>
</evidence>
<dbReference type="Pfam" id="PF07919">
    <property type="entry name" value="Gryzun"/>
    <property type="match status" value="1"/>
</dbReference>
<dbReference type="PANTHER" id="PTHR14374:SF0">
    <property type="entry name" value="TRAFFICKING PROTEIN PARTICLE COMPLEX SUBUNIT 11"/>
    <property type="match status" value="1"/>
</dbReference>
<evidence type="ECO:0000259" key="3">
    <source>
        <dbReference type="Pfam" id="PF11817"/>
    </source>
</evidence>
<accession>N1QP06</accession>